<sequence>MSPPEAQPKARNRWRDFDSIARCYMLASMSSVLQKQHENFCTVKEIMTNLEDLLRGHAALARQSAITNLMNSHKKPGTLVKEHMIKLMGIFVEVEDNRVELDGCLQLREKGTYLDSTHEGITIP</sequence>
<evidence type="ECO:0000313" key="1">
    <source>
        <dbReference type="EMBL" id="KAK5838809.1"/>
    </source>
</evidence>
<dbReference type="EMBL" id="JARKNE010000003">
    <property type="protein sequence ID" value="KAK5838809.1"/>
    <property type="molecule type" value="Genomic_DNA"/>
</dbReference>
<reference evidence="1 2" key="1">
    <citation type="submission" date="2023-03" db="EMBL/GenBank/DDBJ databases">
        <title>WGS of Gossypium arboreum.</title>
        <authorList>
            <person name="Yu D."/>
        </authorList>
    </citation>
    <scope>NUCLEOTIDE SEQUENCE [LARGE SCALE GENOMIC DNA]</scope>
    <source>
        <tissue evidence="1">Leaf</tissue>
    </source>
</reference>
<dbReference type="Proteomes" id="UP001358586">
    <property type="component" value="Chromosome 3"/>
</dbReference>
<name>A0ABR0QHL7_GOSAR</name>
<gene>
    <name evidence="1" type="ORF">PVK06_007548</name>
</gene>
<accession>A0ABR0QHL7</accession>
<evidence type="ECO:0000313" key="2">
    <source>
        <dbReference type="Proteomes" id="UP001358586"/>
    </source>
</evidence>
<organism evidence="1 2">
    <name type="scientific">Gossypium arboreum</name>
    <name type="common">Tree cotton</name>
    <name type="synonym">Gossypium nanking</name>
    <dbReference type="NCBI Taxonomy" id="29729"/>
    <lineage>
        <taxon>Eukaryota</taxon>
        <taxon>Viridiplantae</taxon>
        <taxon>Streptophyta</taxon>
        <taxon>Embryophyta</taxon>
        <taxon>Tracheophyta</taxon>
        <taxon>Spermatophyta</taxon>
        <taxon>Magnoliopsida</taxon>
        <taxon>eudicotyledons</taxon>
        <taxon>Gunneridae</taxon>
        <taxon>Pentapetalae</taxon>
        <taxon>rosids</taxon>
        <taxon>malvids</taxon>
        <taxon>Malvales</taxon>
        <taxon>Malvaceae</taxon>
        <taxon>Malvoideae</taxon>
        <taxon>Gossypium</taxon>
    </lineage>
</organism>
<proteinExistence type="predicted"/>
<keyword evidence="2" id="KW-1185">Reference proteome</keyword>
<protein>
    <submittedName>
        <fullName evidence="1">Uncharacterized protein</fullName>
    </submittedName>
</protein>
<comment type="caution">
    <text evidence="1">The sequence shown here is derived from an EMBL/GenBank/DDBJ whole genome shotgun (WGS) entry which is preliminary data.</text>
</comment>